<dbReference type="Proteomes" id="UP000009342">
    <property type="component" value="Unassembled WGS sequence"/>
</dbReference>
<comment type="caution">
    <text evidence="1">The sequence shown here is derived from an EMBL/GenBank/DDBJ whole genome shotgun (WGS) entry which is preliminary data.</text>
</comment>
<proteinExistence type="predicted"/>
<protein>
    <submittedName>
        <fullName evidence="1">Uncharacterized protein</fullName>
    </submittedName>
</protein>
<evidence type="ECO:0000313" key="1">
    <source>
        <dbReference type="EMBL" id="CCJ79551.1"/>
    </source>
</evidence>
<organism evidence="1 2">
    <name type="scientific">Cronobacter dublinensis 1210</name>
    <dbReference type="NCBI Taxonomy" id="1208656"/>
    <lineage>
        <taxon>Bacteria</taxon>
        <taxon>Pseudomonadati</taxon>
        <taxon>Pseudomonadota</taxon>
        <taxon>Gammaproteobacteria</taxon>
        <taxon>Enterobacterales</taxon>
        <taxon>Enterobacteriaceae</taxon>
        <taxon>Cronobacter</taxon>
    </lineage>
</organism>
<evidence type="ECO:0000313" key="2">
    <source>
        <dbReference type="Proteomes" id="UP000009342"/>
    </source>
</evidence>
<accession>A0ABM9Q2J6</accession>
<gene>
    <name evidence="1" type="ORF">BN134_255</name>
</gene>
<name>A0ABM9Q2J6_9ENTR</name>
<reference evidence="2" key="1">
    <citation type="journal article" date="2012" name="PLoS ONE">
        <title>Comparative analysis of genome sequences covering the seven cronobacter species.</title>
        <authorList>
            <person name="Joseph S."/>
            <person name="Desai P."/>
            <person name="Ji Y."/>
            <person name="Cummings C.A."/>
            <person name="Shih R."/>
            <person name="Degoricija L."/>
            <person name="Rico A."/>
            <person name="Brzoska P."/>
            <person name="Hamby S.E."/>
            <person name="Masood N."/>
            <person name="Hariri S."/>
            <person name="Sonbol H."/>
            <person name="Chuzhanova N."/>
            <person name="McClelland M."/>
            <person name="Furtado M.R."/>
            <person name="Forsythe S.J."/>
        </authorList>
    </citation>
    <scope>NUCLEOTIDE SEQUENCE [LARGE SCALE GENOMIC DNA]</scope>
    <source>
        <strain evidence="2">1210</strain>
    </source>
</reference>
<keyword evidence="2" id="KW-1185">Reference proteome</keyword>
<sequence length="41" mass="4934">MLFSCFSKLRRIVVHLLKKENYQFLVFSLPVLRLWQGQHSA</sequence>
<dbReference type="EMBL" id="CAKZ01000013">
    <property type="protein sequence ID" value="CCJ79551.1"/>
    <property type="molecule type" value="Genomic_DNA"/>
</dbReference>